<dbReference type="GO" id="GO:0016020">
    <property type="term" value="C:membrane"/>
    <property type="evidence" value="ECO:0007669"/>
    <property type="project" value="UniProtKB-SubCell"/>
</dbReference>
<dbReference type="Gene3D" id="1.20.1080.10">
    <property type="entry name" value="Glycerol uptake facilitator protein"/>
    <property type="match status" value="1"/>
</dbReference>
<proteinExistence type="predicted"/>
<sequence>MKFRKSKPKITITSFLSHYFDEAQLWTQTQDEIELLVQLVRIIRPKNPKAAARIDIYELLDFLRKNDFVRLQFSYYIKHLLHHKEFNKFLSDAGILQDVDFIFEVRKRLFSKLLPFQPNKESLEYVLNQVFYVNTDSVWVNKIPMDQVEELYDLLLFKTIYDSIEEDSALSELLHSMSIITQRISGRAMETDVIKMVPEYDNLESPFSAFEKELIQIDEIIRNPNGDHYITSNDLYYKQLLILHKQCMDFVEKAFANTSKYGISLRVNQNLLRIRQQLHRLKVLIPLLIVDFEENKKNNGIQLALKLIKYNCYKNDVRGLISESTQLLSYEVTQHTAKTGEKYITEGKAEYFRMFRGALGGGLIVGFLCIIKVLLGKVETSAFGHAFLYSMNYAAGFIAIYLCGFTLATKQPAMTASALISALEKGMKKQGQPSEKHYAFAVLFARVFRSQFIAFVGNVIMAFPVALLGIWLIDYAFEYNIAASKWTKLLTDLSPVHSPAIFHAAIAGVFLFLSGIISGSIANRDKHGHVYYRIQEHPLLKKSFGREKTKKFADLYEKKWAGVISNFWFGIFMGSTASVGLFFGLDLDIRHITFTSGNFALGLYGGDFMASIDIIIWSIIGIGVVGLVNFLVSFSLSLGLAFRSRNIPLLEVRYIISSIWRHFTYKPMSFFFPSESKIKSEATESYLTSDTKK</sequence>
<feature type="transmembrane region" description="Helical" evidence="5">
    <location>
        <begin position="357"/>
        <end position="375"/>
    </location>
</feature>
<dbReference type="OrthoDB" id="5688397at2"/>
<evidence type="ECO:0000256" key="4">
    <source>
        <dbReference type="ARBA" id="ARBA00023136"/>
    </source>
</evidence>
<feature type="transmembrane region" description="Helical" evidence="5">
    <location>
        <begin position="452"/>
        <end position="473"/>
    </location>
</feature>
<accession>A0A3P3WBM2</accession>
<dbReference type="Proteomes" id="UP000271937">
    <property type="component" value="Unassembled WGS sequence"/>
</dbReference>
<evidence type="ECO:0000313" key="7">
    <source>
        <dbReference type="Proteomes" id="UP000271937"/>
    </source>
</evidence>
<protein>
    <submittedName>
        <fullName evidence="6">Recombinase</fullName>
    </submittedName>
</protein>
<organism evidence="6 7">
    <name type="scientific">Flavobacterium macacae</name>
    <dbReference type="NCBI Taxonomy" id="2488993"/>
    <lineage>
        <taxon>Bacteria</taxon>
        <taxon>Pseudomonadati</taxon>
        <taxon>Bacteroidota</taxon>
        <taxon>Flavobacteriia</taxon>
        <taxon>Flavobacteriales</taxon>
        <taxon>Flavobacteriaceae</taxon>
        <taxon>Flavobacterium</taxon>
    </lineage>
</organism>
<dbReference type="InterPro" id="IPR023271">
    <property type="entry name" value="Aquaporin-like"/>
</dbReference>
<keyword evidence="3 5" id="KW-1133">Transmembrane helix</keyword>
<evidence type="ECO:0000256" key="5">
    <source>
        <dbReference type="SAM" id="Phobius"/>
    </source>
</evidence>
<evidence type="ECO:0000256" key="1">
    <source>
        <dbReference type="ARBA" id="ARBA00004141"/>
    </source>
</evidence>
<name>A0A3P3WBM2_9FLAO</name>
<dbReference type="RefSeq" id="WP_125013312.1">
    <property type="nucleotide sequence ID" value="NZ_RQVR01000013.1"/>
</dbReference>
<keyword evidence="2 5" id="KW-0812">Transmembrane</keyword>
<feature type="transmembrane region" description="Helical" evidence="5">
    <location>
        <begin position="387"/>
        <end position="408"/>
    </location>
</feature>
<feature type="transmembrane region" description="Helical" evidence="5">
    <location>
        <begin position="500"/>
        <end position="522"/>
    </location>
</feature>
<dbReference type="EMBL" id="RQVR01000013">
    <property type="protein sequence ID" value="RRJ90023.1"/>
    <property type="molecule type" value="Genomic_DNA"/>
</dbReference>
<comment type="caution">
    <text evidence="6">The sequence shown here is derived from an EMBL/GenBank/DDBJ whole genome shotgun (WGS) entry which is preliminary data.</text>
</comment>
<reference evidence="6 7" key="1">
    <citation type="submission" date="2018-11" db="EMBL/GenBank/DDBJ databases">
        <title>Flavobacterium sp. nov., YIM 102600 draft genome.</title>
        <authorList>
            <person name="Li G."/>
            <person name="Jiang Y."/>
        </authorList>
    </citation>
    <scope>NUCLEOTIDE SEQUENCE [LARGE SCALE GENOMIC DNA]</scope>
    <source>
        <strain evidence="6 7">YIM 102600</strain>
    </source>
</reference>
<feature type="transmembrane region" description="Helical" evidence="5">
    <location>
        <begin position="560"/>
        <end position="585"/>
    </location>
</feature>
<evidence type="ECO:0000256" key="2">
    <source>
        <dbReference type="ARBA" id="ARBA00022692"/>
    </source>
</evidence>
<keyword evidence="7" id="KW-1185">Reference proteome</keyword>
<keyword evidence="4 5" id="KW-0472">Membrane</keyword>
<evidence type="ECO:0000313" key="6">
    <source>
        <dbReference type="EMBL" id="RRJ90023.1"/>
    </source>
</evidence>
<evidence type="ECO:0000256" key="3">
    <source>
        <dbReference type="ARBA" id="ARBA00022989"/>
    </source>
</evidence>
<dbReference type="InterPro" id="IPR011385">
    <property type="entry name" value="Site-sp_rcmbase"/>
</dbReference>
<comment type="subcellular location">
    <subcellularLocation>
        <location evidence="1">Membrane</location>
        <topology evidence="1">Multi-pass membrane protein</topology>
    </subcellularLocation>
</comment>
<feature type="transmembrane region" description="Helical" evidence="5">
    <location>
        <begin position="614"/>
        <end position="642"/>
    </location>
</feature>
<dbReference type="AlphaFoldDB" id="A0A3P3WBM2"/>
<dbReference type="Pfam" id="PF10136">
    <property type="entry name" value="SpecificRecomb"/>
    <property type="match status" value="1"/>
</dbReference>
<gene>
    <name evidence="6" type="ORF">EG849_11920</name>
</gene>